<dbReference type="OrthoDB" id="9769355at2"/>
<evidence type="ECO:0000259" key="6">
    <source>
        <dbReference type="PROSITE" id="PS51296"/>
    </source>
</evidence>
<evidence type="ECO:0000256" key="3">
    <source>
        <dbReference type="ARBA" id="ARBA00023002"/>
    </source>
</evidence>
<dbReference type="GO" id="GO:0051537">
    <property type="term" value="F:2 iron, 2 sulfur cluster binding"/>
    <property type="evidence" value="ECO:0007669"/>
    <property type="project" value="UniProtKB-KW"/>
</dbReference>
<dbReference type="PROSITE" id="PS51296">
    <property type="entry name" value="RIESKE"/>
    <property type="match status" value="1"/>
</dbReference>
<dbReference type="STRING" id="288004.AL038_13985"/>
<dbReference type="KEGG" id="blep:AL038_13985"/>
<dbReference type="AlphaFoldDB" id="A0A2N9YF34"/>
<dbReference type="GO" id="GO:0005737">
    <property type="term" value="C:cytoplasm"/>
    <property type="evidence" value="ECO:0007669"/>
    <property type="project" value="TreeGrafter"/>
</dbReference>
<organism evidence="7 8">
    <name type="scientific">Beggiatoa leptomitoformis</name>
    <dbReference type="NCBI Taxonomy" id="288004"/>
    <lineage>
        <taxon>Bacteria</taxon>
        <taxon>Pseudomonadati</taxon>
        <taxon>Pseudomonadota</taxon>
        <taxon>Gammaproteobacteria</taxon>
        <taxon>Thiotrichales</taxon>
        <taxon>Thiotrichaceae</taxon>
        <taxon>Beggiatoa</taxon>
    </lineage>
</organism>
<dbReference type="Gene3D" id="2.102.10.10">
    <property type="entry name" value="Rieske [2Fe-2S] iron-sulphur domain"/>
    <property type="match status" value="1"/>
</dbReference>
<reference evidence="8" key="1">
    <citation type="submission" date="2016-12" db="EMBL/GenBank/DDBJ databases">
        <title>Complete Genome Sequence of Beggiatoa leptomitiformis D-401.</title>
        <authorList>
            <person name="Fomenkov A."/>
            <person name="Vincze T."/>
            <person name="Grabovich M."/>
            <person name="Anton B.P."/>
            <person name="Dubinina G."/>
            <person name="Orlova M."/>
            <person name="Belousova E."/>
            <person name="Roberts R.J."/>
        </authorList>
    </citation>
    <scope>NUCLEOTIDE SEQUENCE [LARGE SCALE GENOMIC DNA]</scope>
    <source>
        <strain evidence="8">D-401</strain>
    </source>
</reference>
<dbReference type="Proteomes" id="UP000234271">
    <property type="component" value="Chromosome"/>
</dbReference>
<dbReference type="GO" id="GO:0016491">
    <property type="term" value="F:oxidoreductase activity"/>
    <property type="evidence" value="ECO:0007669"/>
    <property type="project" value="UniProtKB-KW"/>
</dbReference>
<evidence type="ECO:0000256" key="1">
    <source>
        <dbReference type="ARBA" id="ARBA00022714"/>
    </source>
</evidence>
<accession>A0A2N9YF34</accession>
<dbReference type="PANTHER" id="PTHR21266:SF60">
    <property type="entry name" value="3-KETOSTEROID-9-ALPHA-MONOOXYGENASE, OXYGENASE COMPONENT"/>
    <property type="match status" value="1"/>
</dbReference>
<protein>
    <submittedName>
        <fullName evidence="7">Rieske 2Fe-2S domain-containing protein</fullName>
    </submittedName>
</protein>
<evidence type="ECO:0000256" key="5">
    <source>
        <dbReference type="ARBA" id="ARBA00023014"/>
    </source>
</evidence>
<keyword evidence="1" id="KW-0001">2Fe-2S</keyword>
<keyword evidence="2" id="KW-0479">Metal-binding</keyword>
<evidence type="ECO:0000313" key="8">
    <source>
        <dbReference type="Proteomes" id="UP000234271"/>
    </source>
</evidence>
<feature type="domain" description="Rieske" evidence="6">
    <location>
        <begin position="9"/>
        <end position="104"/>
    </location>
</feature>
<dbReference type="CDD" id="cd03467">
    <property type="entry name" value="Rieske"/>
    <property type="match status" value="1"/>
</dbReference>
<gene>
    <name evidence="7" type="ORF">BLE401_10270</name>
</gene>
<keyword evidence="3" id="KW-0560">Oxidoreductase</keyword>
<proteinExistence type="predicted"/>
<dbReference type="Pfam" id="PF00355">
    <property type="entry name" value="Rieske"/>
    <property type="match status" value="1"/>
</dbReference>
<keyword evidence="8" id="KW-1185">Reference proteome</keyword>
<evidence type="ECO:0000313" key="7">
    <source>
        <dbReference type="EMBL" id="AUI69046.1"/>
    </source>
</evidence>
<dbReference type="InterPro" id="IPR050584">
    <property type="entry name" value="Cholesterol_7-desaturase"/>
</dbReference>
<dbReference type="InterPro" id="IPR017941">
    <property type="entry name" value="Rieske_2Fe-2S"/>
</dbReference>
<dbReference type="RefSeq" id="WP_062153821.1">
    <property type="nucleotide sequence ID" value="NZ_CP012373.2"/>
</dbReference>
<dbReference type="SUPFAM" id="SSF50022">
    <property type="entry name" value="ISP domain"/>
    <property type="match status" value="1"/>
</dbReference>
<name>A0A2N9YF34_9GAMM</name>
<sequence length="113" mass="12637">MNQFAEEQWQPVAELYDIAQGGITTFEIAGQTLLFSRQGKQVHCFANLCTHLDRPLDMGNVRNGIIVCPFHGYEFDLETGDCLNAFSKPLKSYPVRVVDGLVQVCVVTEKVES</sequence>
<evidence type="ECO:0000256" key="2">
    <source>
        <dbReference type="ARBA" id="ARBA00022723"/>
    </source>
</evidence>
<keyword evidence="5" id="KW-0411">Iron-sulfur</keyword>
<dbReference type="InterPro" id="IPR036922">
    <property type="entry name" value="Rieske_2Fe-2S_sf"/>
</dbReference>
<dbReference type="PANTHER" id="PTHR21266">
    <property type="entry name" value="IRON-SULFUR DOMAIN CONTAINING PROTEIN"/>
    <property type="match status" value="1"/>
</dbReference>
<dbReference type="EMBL" id="CP018889">
    <property type="protein sequence ID" value="AUI69046.1"/>
    <property type="molecule type" value="Genomic_DNA"/>
</dbReference>
<dbReference type="GO" id="GO:0046872">
    <property type="term" value="F:metal ion binding"/>
    <property type="evidence" value="ECO:0007669"/>
    <property type="project" value="UniProtKB-KW"/>
</dbReference>
<evidence type="ECO:0000256" key="4">
    <source>
        <dbReference type="ARBA" id="ARBA00023004"/>
    </source>
</evidence>
<keyword evidence="4" id="KW-0408">Iron</keyword>